<proteinExistence type="predicted"/>
<keyword evidence="2" id="KW-1185">Reference proteome</keyword>
<gene>
    <name evidence="1" type="ORF">BDY19DRAFT_550058</name>
</gene>
<evidence type="ECO:0000313" key="1">
    <source>
        <dbReference type="EMBL" id="KAI0084268.1"/>
    </source>
</evidence>
<protein>
    <submittedName>
        <fullName evidence="1">Uncharacterized protein</fullName>
    </submittedName>
</protein>
<name>A0ACB8TQE0_9APHY</name>
<accession>A0ACB8TQE0</accession>
<comment type="caution">
    <text evidence="1">The sequence shown here is derived from an EMBL/GenBank/DDBJ whole genome shotgun (WGS) entry which is preliminary data.</text>
</comment>
<evidence type="ECO:0000313" key="2">
    <source>
        <dbReference type="Proteomes" id="UP001055072"/>
    </source>
</evidence>
<dbReference type="Proteomes" id="UP001055072">
    <property type="component" value="Unassembled WGS sequence"/>
</dbReference>
<organism evidence="1 2">
    <name type="scientific">Irpex rosettiformis</name>
    <dbReference type="NCBI Taxonomy" id="378272"/>
    <lineage>
        <taxon>Eukaryota</taxon>
        <taxon>Fungi</taxon>
        <taxon>Dikarya</taxon>
        <taxon>Basidiomycota</taxon>
        <taxon>Agaricomycotina</taxon>
        <taxon>Agaricomycetes</taxon>
        <taxon>Polyporales</taxon>
        <taxon>Irpicaceae</taxon>
        <taxon>Irpex</taxon>
    </lineage>
</organism>
<dbReference type="EMBL" id="MU274945">
    <property type="protein sequence ID" value="KAI0084268.1"/>
    <property type="molecule type" value="Genomic_DNA"/>
</dbReference>
<reference evidence="1" key="1">
    <citation type="journal article" date="2021" name="Environ. Microbiol.">
        <title>Gene family expansions and transcriptome signatures uncover fungal adaptations to wood decay.</title>
        <authorList>
            <person name="Hage H."/>
            <person name="Miyauchi S."/>
            <person name="Viragh M."/>
            <person name="Drula E."/>
            <person name="Min B."/>
            <person name="Chaduli D."/>
            <person name="Navarro D."/>
            <person name="Favel A."/>
            <person name="Norest M."/>
            <person name="Lesage-Meessen L."/>
            <person name="Balint B."/>
            <person name="Merenyi Z."/>
            <person name="de Eugenio L."/>
            <person name="Morin E."/>
            <person name="Martinez A.T."/>
            <person name="Baldrian P."/>
            <person name="Stursova M."/>
            <person name="Martinez M.J."/>
            <person name="Novotny C."/>
            <person name="Magnuson J.K."/>
            <person name="Spatafora J.W."/>
            <person name="Maurice S."/>
            <person name="Pangilinan J."/>
            <person name="Andreopoulos W."/>
            <person name="LaButti K."/>
            <person name="Hundley H."/>
            <person name="Na H."/>
            <person name="Kuo A."/>
            <person name="Barry K."/>
            <person name="Lipzen A."/>
            <person name="Henrissat B."/>
            <person name="Riley R."/>
            <person name="Ahrendt S."/>
            <person name="Nagy L.G."/>
            <person name="Grigoriev I.V."/>
            <person name="Martin F."/>
            <person name="Rosso M.N."/>
        </authorList>
    </citation>
    <scope>NUCLEOTIDE SEQUENCE</scope>
    <source>
        <strain evidence="1">CBS 384.51</strain>
    </source>
</reference>
<sequence length="120" mass="13137">MPFTVLCAPPELLPFPLPAMALLSRSVTSHPNHGRDGHSAHWWIAVASVGQVALTRINKVQHRLASAHTLVASRFPDISAFSMRSHSHQIDTGQKCDSYAVLELLAMPLFEEYGTPEPAV</sequence>